<comment type="similarity">
    <text evidence="1">Belongs to the RPAP1 family.</text>
</comment>
<dbReference type="Pfam" id="PF08620">
    <property type="entry name" value="RPAP1_C"/>
    <property type="match status" value="1"/>
</dbReference>
<dbReference type="InterPro" id="IPR013930">
    <property type="entry name" value="RPAP1_N"/>
</dbReference>
<feature type="domain" description="RPAP1 C-terminal" evidence="3">
    <location>
        <begin position="274"/>
        <end position="342"/>
    </location>
</feature>
<feature type="region of interest" description="Disordered" evidence="2">
    <location>
        <begin position="15"/>
        <end position="94"/>
    </location>
</feature>
<dbReference type="Pfam" id="PF08621">
    <property type="entry name" value="RPAP1_N"/>
    <property type="match status" value="1"/>
</dbReference>
<evidence type="ECO:0000256" key="1">
    <source>
        <dbReference type="ARBA" id="ARBA00009953"/>
    </source>
</evidence>
<dbReference type="InterPro" id="IPR039913">
    <property type="entry name" value="RPAP1/Rba50"/>
</dbReference>
<dbReference type="Proteomes" id="UP000195602">
    <property type="component" value="Unassembled WGS sequence"/>
</dbReference>
<feature type="compositionally biased region" description="Basic and acidic residues" evidence="2">
    <location>
        <begin position="212"/>
        <end position="225"/>
    </location>
</feature>
<feature type="domain" description="RPAP1 N-terminal" evidence="4">
    <location>
        <begin position="69"/>
        <end position="112"/>
    </location>
</feature>
<feature type="region of interest" description="Disordered" evidence="2">
    <location>
        <begin position="110"/>
        <end position="130"/>
    </location>
</feature>
<dbReference type="EMBL" id="LYUB02000027">
    <property type="protein sequence ID" value="OVF04486.1"/>
    <property type="molecule type" value="Genomic_DNA"/>
</dbReference>
<evidence type="ECO:0000313" key="5">
    <source>
        <dbReference type="EMBL" id="OVF04486.1"/>
    </source>
</evidence>
<sequence>MDLIGEIVEHDVAVASPPEPSISSSSGFPTLKKFGGKRTSRFKKQTDPVKDQLEKKKNEEKEAELSEAEKINRENLEKLSKMSEGEIEQERRELLEGLDPKLISSLLKRAEGRSHSHSEGHDGWIGGGKKGVSLPSLSTEDVNKALGIKNVRFADEVAPLPVTDFEDRESSSKAVIEVGEEENNVPILEGDDEDDEIAPEGYQILPQEEDQPEMHFPKPKAPKEDPDLDLNDPSFFDKLHEKYFADLPRETSKLAWMTDPLPQTRPTTYEAISDMRFDFKGELVRLDEQSAEIPTHMGLHHHSENPQLAGYTIAELVHLSRSVVPTQRCLGIQMLGRILHRLGLHKYEIMPIVHEEDNQLLNDEMKSAMRQFESMMWDLIDELRVIESLTEAADEKKTRNLSVRNYAIEALWLWKQGGGRPEEEKSEQDIIAEQLQGMNT</sequence>
<feature type="region of interest" description="Disordered" evidence="2">
    <location>
        <begin position="207"/>
        <end position="227"/>
    </location>
</feature>
<name>A0AA91SZG6_CLALS</name>
<dbReference type="PANTHER" id="PTHR21483:SF18">
    <property type="entry name" value="RNA POLYMERASE II-ASSOCIATED PROTEIN 1"/>
    <property type="match status" value="1"/>
</dbReference>
<feature type="compositionally biased region" description="Basic and acidic residues" evidence="2">
    <location>
        <begin position="44"/>
        <end position="94"/>
    </location>
</feature>
<dbReference type="InterPro" id="IPR013929">
    <property type="entry name" value="RPAP1_C"/>
</dbReference>
<dbReference type="GO" id="GO:0006366">
    <property type="term" value="P:transcription by RNA polymerase II"/>
    <property type="evidence" value="ECO:0007669"/>
    <property type="project" value="InterPro"/>
</dbReference>
<organism evidence="5 6">
    <name type="scientific">Clavispora lusitaniae</name>
    <name type="common">Candida lusitaniae</name>
    <dbReference type="NCBI Taxonomy" id="36911"/>
    <lineage>
        <taxon>Eukaryota</taxon>
        <taxon>Fungi</taxon>
        <taxon>Dikarya</taxon>
        <taxon>Ascomycota</taxon>
        <taxon>Saccharomycotina</taxon>
        <taxon>Pichiomycetes</taxon>
        <taxon>Metschnikowiaceae</taxon>
        <taxon>Clavispora</taxon>
    </lineage>
</organism>
<comment type="caution">
    <text evidence="5">The sequence shown here is derived from an EMBL/GenBank/DDBJ whole genome shotgun (WGS) entry which is preliminary data.</text>
</comment>
<evidence type="ECO:0000259" key="4">
    <source>
        <dbReference type="Pfam" id="PF08621"/>
    </source>
</evidence>
<feature type="compositionally biased region" description="Basic and acidic residues" evidence="2">
    <location>
        <begin position="110"/>
        <end position="122"/>
    </location>
</feature>
<gene>
    <name evidence="5" type="ORF">A9F13_27g00264</name>
</gene>
<feature type="compositionally biased region" description="Basic residues" evidence="2">
    <location>
        <begin position="34"/>
        <end position="43"/>
    </location>
</feature>
<dbReference type="PANTHER" id="PTHR21483">
    <property type="entry name" value="RNA POLYMERASE II-ASSOCIATED PROTEIN 1"/>
    <property type="match status" value="1"/>
</dbReference>
<evidence type="ECO:0000256" key="2">
    <source>
        <dbReference type="SAM" id="MobiDB-lite"/>
    </source>
</evidence>
<reference evidence="5 6" key="1">
    <citation type="submission" date="2017-04" db="EMBL/GenBank/DDBJ databases">
        <title>Draft genome of the yeast Clavispora lusitaniae type strain CBS 6936.</title>
        <authorList>
            <person name="Durrens P."/>
            <person name="Klopp C."/>
            <person name="Biteau N."/>
            <person name="Fitton-Ouhabi V."/>
            <person name="Dementhon K."/>
            <person name="Accoceberry I."/>
            <person name="Sherman D.J."/>
            <person name="Noel T."/>
        </authorList>
    </citation>
    <scope>NUCLEOTIDE SEQUENCE [LARGE SCALE GENOMIC DNA]</scope>
    <source>
        <strain evidence="5 6">CBS 6936</strain>
    </source>
</reference>
<dbReference type="KEGG" id="clus:A9F13_27g00264"/>
<dbReference type="AlphaFoldDB" id="A0AA91SZG6"/>
<accession>A0AA91SZG6</accession>
<proteinExistence type="inferred from homology"/>
<evidence type="ECO:0000259" key="3">
    <source>
        <dbReference type="Pfam" id="PF08620"/>
    </source>
</evidence>
<protein>
    <submittedName>
        <fullName evidence="5">RNA polymerase II-associated protein</fullName>
    </submittedName>
</protein>
<evidence type="ECO:0000313" key="6">
    <source>
        <dbReference type="Proteomes" id="UP000195602"/>
    </source>
</evidence>